<sequence length="75" mass="8246">LDREIGSRDETRDTTRTDDTRIGAVRALISPALLLEELPIPDAALSLVEEARQQISNVLHGRDDRLLVIVGPCSI</sequence>
<proteinExistence type="predicted"/>
<dbReference type="PANTHER" id="PTHR21225:SF12">
    <property type="entry name" value="PHOSPHO-2-DEHYDRO-3-DEOXYHEPTONATE ALDOLASE, TYROSINE-INHIBITED"/>
    <property type="match status" value="1"/>
</dbReference>
<comment type="function">
    <text evidence="1">Stereospecific condensation of phosphoenolpyruvate (PEP) and D-erythrose-4-phosphate (E4P) giving rise to 3-deoxy-D-arabino-heptulosonate-7-phosphate (DAHP).</text>
</comment>
<comment type="pathway">
    <text evidence="2">Metabolic intermediate biosynthesis; chorismate biosynthesis; chorismate from D-erythrose 4-phosphate and phosphoenolpyruvate: step 1/7.</text>
</comment>
<evidence type="ECO:0000313" key="6">
    <source>
        <dbReference type="EMBL" id="MDP0972101.1"/>
    </source>
</evidence>
<protein>
    <recommendedName>
        <fullName evidence="5">3-deoxy-D-arabino-heptulosonate 7-phosphate synthase</fullName>
    </recommendedName>
    <alternativeName>
        <fullName evidence="4">DAHP synthase</fullName>
    </alternativeName>
    <alternativeName>
        <fullName evidence="3">Phospho-2-keto-3-deoxyheptonate aldolase</fullName>
    </alternativeName>
</protein>
<name>A0AAW8ARF1_KLEPN</name>
<dbReference type="Gene3D" id="3.20.20.70">
    <property type="entry name" value="Aldolase class I"/>
    <property type="match status" value="1"/>
</dbReference>
<accession>A0AAW8ARF1</accession>
<dbReference type="GO" id="GO:0005737">
    <property type="term" value="C:cytoplasm"/>
    <property type="evidence" value="ECO:0007669"/>
    <property type="project" value="TreeGrafter"/>
</dbReference>
<evidence type="ECO:0000256" key="5">
    <source>
        <dbReference type="ARBA" id="ARBA00032193"/>
    </source>
</evidence>
<evidence type="ECO:0000256" key="1">
    <source>
        <dbReference type="ARBA" id="ARBA00003726"/>
    </source>
</evidence>
<dbReference type="AlphaFoldDB" id="A0AAW8ARF1"/>
<reference evidence="6" key="1">
    <citation type="submission" date="2023-07" db="EMBL/GenBank/DDBJ databases">
        <authorList>
            <person name="Peng Z."/>
        </authorList>
    </citation>
    <scope>NUCLEOTIDE SEQUENCE</scope>
    <source>
        <strain evidence="6">KP219</strain>
    </source>
</reference>
<dbReference type="EMBL" id="JAUUIA010001681">
    <property type="protein sequence ID" value="MDP0972101.1"/>
    <property type="molecule type" value="Genomic_DNA"/>
</dbReference>
<evidence type="ECO:0000256" key="4">
    <source>
        <dbReference type="ARBA" id="ARBA00031349"/>
    </source>
</evidence>
<dbReference type="SUPFAM" id="SSF51569">
    <property type="entry name" value="Aldolase"/>
    <property type="match status" value="1"/>
</dbReference>
<dbReference type="GO" id="GO:0003849">
    <property type="term" value="F:3-deoxy-7-phosphoheptulonate synthase activity"/>
    <property type="evidence" value="ECO:0007669"/>
    <property type="project" value="InterPro"/>
</dbReference>
<feature type="non-terminal residue" evidence="6">
    <location>
        <position position="1"/>
    </location>
</feature>
<dbReference type="Proteomes" id="UP001244490">
    <property type="component" value="Unassembled WGS sequence"/>
</dbReference>
<gene>
    <name evidence="6" type="ORF">Q6294_34805</name>
</gene>
<comment type="caution">
    <text evidence="6">The sequence shown here is derived from an EMBL/GenBank/DDBJ whole genome shotgun (WGS) entry which is preliminary data.</text>
</comment>
<dbReference type="InterPro" id="IPR013785">
    <property type="entry name" value="Aldolase_TIM"/>
</dbReference>
<evidence type="ECO:0000256" key="3">
    <source>
        <dbReference type="ARBA" id="ARBA00031111"/>
    </source>
</evidence>
<evidence type="ECO:0000256" key="2">
    <source>
        <dbReference type="ARBA" id="ARBA00004688"/>
    </source>
</evidence>
<dbReference type="InterPro" id="IPR006219">
    <property type="entry name" value="DAHP_synth_1"/>
</dbReference>
<feature type="non-terminal residue" evidence="6">
    <location>
        <position position="75"/>
    </location>
</feature>
<evidence type="ECO:0000313" key="7">
    <source>
        <dbReference type="Proteomes" id="UP001244490"/>
    </source>
</evidence>
<organism evidence="6 7">
    <name type="scientific">Klebsiella pneumoniae</name>
    <dbReference type="NCBI Taxonomy" id="573"/>
    <lineage>
        <taxon>Bacteria</taxon>
        <taxon>Pseudomonadati</taxon>
        <taxon>Pseudomonadota</taxon>
        <taxon>Gammaproteobacteria</taxon>
        <taxon>Enterobacterales</taxon>
        <taxon>Enterobacteriaceae</taxon>
        <taxon>Klebsiella/Raoultella group</taxon>
        <taxon>Klebsiella</taxon>
        <taxon>Klebsiella pneumoniae complex</taxon>
    </lineage>
</organism>
<dbReference type="PANTHER" id="PTHR21225">
    <property type="entry name" value="PHOSPHO-2-DEHYDRO-3-DEOXYHEPTONATE ALDOLASE DAHP SYNTHETASE"/>
    <property type="match status" value="1"/>
</dbReference>
<dbReference type="GO" id="GO:0009073">
    <property type="term" value="P:aromatic amino acid family biosynthetic process"/>
    <property type="evidence" value="ECO:0007669"/>
    <property type="project" value="InterPro"/>
</dbReference>